<dbReference type="EMBL" id="JNSL01000221">
    <property type="protein sequence ID" value="KGA12210.1"/>
    <property type="molecule type" value="Genomic_DNA"/>
</dbReference>
<evidence type="ECO:0000313" key="2">
    <source>
        <dbReference type="EMBL" id="KGA12210.1"/>
    </source>
</evidence>
<gene>
    <name evidence="2" type="ORF">GM51_21790</name>
</gene>
<reference evidence="2" key="1">
    <citation type="submission" date="2014-06" db="EMBL/GenBank/DDBJ databases">
        <title>Key roles for freshwater Actinobacteria revealed by deep metagenomic sequencing.</title>
        <authorList>
            <person name="Ghai R."/>
            <person name="Mizuno C.M."/>
            <person name="Picazo A."/>
            <person name="Camacho A."/>
            <person name="Rodriguez-Valera F."/>
        </authorList>
    </citation>
    <scope>NUCLEOTIDE SEQUENCE</scope>
</reference>
<comment type="caution">
    <text evidence="2">The sequence shown here is derived from an EMBL/GenBank/DDBJ whole genome shotgun (WGS) entry which is preliminary data.</text>
</comment>
<name>A0A094PKJ1_9ZZZZ</name>
<proteinExistence type="predicted"/>
<dbReference type="AlphaFoldDB" id="A0A094PKJ1"/>
<accession>A0A094PKJ1</accession>
<feature type="region of interest" description="Disordered" evidence="1">
    <location>
        <begin position="106"/>
        <end position="156"/>
    </location>
</feature>
<feature type="compositionally biased region" description="Low complexity" evidence="1">
    <location>
        <begin position="116"/>
        <end position="128"/>
    </location>
</feature>
<evidence type="ECO:0000256" key="1">
    <source>
        <dbReference type="SAM" id="MobiDB-lite"/>
    </source>
</evidence>
<sequence>MVMKTSPKTSVALLAILALGGSTAGSLFSESLQTNVIGTIGSASAFFPDQVIQNPAQQATFIAIKSKPDVLVDVIAIPIEAIPLTPVLVIETQVRAITSPEIVVIPSPSAVPTPTPEASAAPEAVTEPSPTPEPSPEVSASQVPEPQLVEQISAPE</sequence>
<organism evidence="2">
    <name type="scientific">freshwater metagenome</name>
    <dbReference type="NCBI Taxonomy" id="449393"/>
    <lineage>
        <taxon>unclassified sequences</taxon>
        <taxon>metagenomes</taxon>
        <taxon>ecological metagenomes</taxon>
    </lineage>
</organism>
<protein>
    <submittedName>
        <fullName evidence="2">Uncharacterized protein</fullName>
    </submittedName>
</protein>